<sequence length="41" mass="4580">MLSLNTHLLLQRAFRILARYGTTAIANTKDKTAISSFSKAR</sequence>
<reference evidence="1" key="2">
    <citation type="journal article" date="2015" name="Data Brief">
        <title>Shoot transcriptome of the giant reed, Arundo donax.</title>
        <authorList>
            <person name="Barrero R.A."/>
            <person name="Guerrero F.D."/>
            <person name="Moolhuijzen P."/>
            <person name="Goolsby J.A."/>
            <person name="Tidwell J."/>
            <person name="Bellgard S.E."/>
            <person name="Bellgard M.I."/>
        </authorList>
    </citation>
    <scope>NUCLEOTIDE SEQUENCE</scope>
    <source>
        <tissue evidence="1">Shoot tissue taken approximately 20 cm above the soil surface</tissue>
    </source>
</reference>
<organism evidence="1">
    <name type="scientific">Arundo donax</name>
    <name type="common">Giant reed</name>
    <name type="synonym">Donax arundinaceus</name>
    <dbReference type="NCBI Taxonomy" id="35708"/>
    <lineage>
        <taxon>Eukaryota</taxon>
        <taxon>Viridiplantae</taxon>
        <taxon>Streptophyta</taxon>
        <taxon>Embryophyta</taxon>
        <taxon>Tracheophyta</taxon>
        <taxon>Spermatophyta</taxon>
        <taxon>Magnoliopsida</taxon>
        <taxon>Liliopsida</taxon>
        <taxon>Poales</taxon>
        <taxon>Poaceae</taxon>
        <taxon>PACMAD clade</taxon>
        <taxon>Arundinoideae</taxon>
        <taxon>Arundineae</taxon>
        <taxon>Arundo</taxon>
    </lineage>
</organism>
<name>A0A0A9GGG8_ARUDO</name>
<evidence type="ECO:0000313" key="1">
    <source>
        <dbReference type="EMBL" id="JAE24180.1"/>
    </source>
</evidence>
<reference evidence="1" key="1">
    <citation type="submission" date="2014-09" db="EMBL/GenBank/DDBJ databases">
        <authorList>
            <person name="Magalhaes I.L.F."/>
            <person name="Oliveira U."/>
            <person name="Santos F.R."/>
            <person name="Vidigal T.H.D.A."/>
            <person name="Brescovit A.D."/>
            <person name="Santos A.J."/>
        </authorList>
    </citation>
    <scope>NUCLEOTIDE SEQUENCE</scope>
    <source>
        <tissue evidence="1">Shoot tissue taken approximately 20 cm above the soil surface</tissue>
    </source>
</reference>
<dbReference type="EMBL" id="GBRH01173716">
    <property type="protein sequence ID" value="JAE24180.1"/>
    <property type="molecule type" value="Transcribed_RNA"/>
</dbReference>
<accession>A0A0A9GGG8</accession>
<proteinExistence type="predicted"/>
<dbReference type="AlphaFoldDB" id="A0A0A9GGG8"/>
<protein>
    <submittedName>
        <fullName evidence="1">Uncharacterized protein</fullName>
    </submittedName>
</protein>